<protein>
    <recommendedName>
        <fullName evidence="1">AAA+ ATPase domain-containing protein</fullName>
    </recommendedName>
</protein>
<dbReference type="InterPro" id="IPR003593">
    <property type="entry name" value="AAA+_ATPase"/>
</dbReference>
<sequence length="747" mass="82966">MFGHSAGGLIANDDGSPGFAMPALAGDVIELDPTKDEAPVAEEVIPEGPPGSVLEVKYLHEIHDSFKNQWIIKPAPAPTEEDKATKNDGAKYSVFAFTVIRKFNYSQDGKANTFNVTNSLQINSPELVKVGKDVLGDVQGISWTAKPLRIDPQTLLSWYPELQARADELATQVKDEPEESALRRTHEHLKHLLSYLKETYGNTLDTLASLLEHGQITFELLWSLFVPGKTTLYALCPITSEPRALRLVHAELCQKADSQAPVSAAYDPTGLLTSKNSQEQQMQYFWRLVVEYVEVDIAAQGDSANDIDNGSSAQPRKDMRPTFGFAGLGRVIDVARFKGAKKISSLVAYPIQYYPGPGGVEGLRERLVKRGKKWAEFAGGMHHVAYRGLAFKFKETSHIKFSVNSRIMIDRKTFADTVPNYPMLPRVSKTLSGQDIDRHARRAAVATSSTDPDARELTDEELILTSPIVYGFGFADKQWLEFIVERVERFEWNDEAFEQLVIPPAHKTVLKTLVESQNAGASAKFDDFVSGKGHGLVINLFGNPGTGKSLTAEAMSEYVRKPLYVVGAADLGTHAEALDQHLTSILKVAAVWGAVVLIDEADVFLEERTLAHLERNAMVAVFLRQLEYFRGILFLTTNRVRVFDEAFQSRIHVSLRYQDLSPDAKRHIWLAFLKKVNGDVPYGGITQEQLRSLGEKKVNGRQIKNIVKTAGALAIGRQQPLTFAHLEQVLDLMEQFDTAEFVESGKV</sequence>
<dbReference type="InterPro" id="IPR054289">
    <property type="entry name" value="DUF7025"/>
</dbReference>
<organism evidence="2 3">
    <name type="scientific">Trametes pubescens</name>
    <name type="common">White-rot fungus</name>
    <dbReference type="NCBI Taxonomy" id="154538"/>
    <lineage>
        <taxon>Eukaryota</taxon>
        <taxon>Fungi</taxon>
        <taxon>Dikarya</taxon>
        <taxon>Basidiomycota</taxon>
        <taxon>Agaricomycotina</taxon>
        <taxon>Agaricomycetes</taxon>
        <taxon>Polyporales</taxon>
        <taxon>Polyporaceae</taxon>
        <taxon>Trametes</taxon>
    </lineage>
</organism>
<dbReference type="PANTHER" id="PTHR46411">
    <property type="entry name" value="FAMILY ATPASE, PUTATIVE-RELATED"/>
    <property type="match status" value="1"/>
</dbReference>
<dbReference type="InterPro" id="IPR027417">
    <property type="entry name" value="P-loop_NTPase"/>
</dbReference>
<dbReference type="SUPFAM" id="SSF52540">
    <property type="entry name" value="P-loop containing nucleoside triphosphate hydrolases"/>
    <property type="match status" value="1"/>
</dbReference>
<dbReference type="EMBL" id="MNAD01001602">
    <property type="protein sequence ID" value="OJT03624.1"/>
    <property type="molecule type" value="Genomic_DNA"/>
</dbReference>
<evidence type="ECO:0000313" key="3">
    <source>
        <dbReference type="Proteomes" id="UP000184267"/>
    </source>
</evidence>
<keyword evidence="3" id="KW-1185">Reference proteome</keyword>
<accession>A0A1M2V7R3</accession>
<dbReference type="GO" id="GO:0016887">
    <property type="term" value="F:ATP hydrolysis activity"/>
    <property type="evidence" value="ECO:0007669"/>
    <property type="project" value="InterPro"/>
</dbReference>
<reference evidence="2 3" key="1">
    <citation type="submission" date="2016-10" db="EMBL/GenBank/DDBJ databases">
        <title>Genome sequence of the basidiomycete white-rot fungus Trametes pubescens.</title>
        <authorList>
            <person name="Makela M.R."/>
            <person name="Granchi Z."/>
            <person name="Peng M."/>
            <person name="De Vries R.P."/>
            <person name="Grigoriev I."/>
            <person name="Riley R."/>
            <person name="Hilden K."/>
        </authorList>
    </citation>
    <scope>NUCLEOTIDE SEQUENCE [LARGE SCALE GENOMIC DNA]</scope>
    <source>
        <strain evidence="2 3">FBCC735</strain>
    </source>
</reference>
<dbReference type="Gene3D" id="3.40.50.300">
    <property type="entry name" value="P-loop containing nucleotide triphosphate hydrolases"/>
    <property type="match status" value="1"/>
</dbReference>
<comment type="caution">
    <text evidence="2">The sequence shown here is derived from an EMBL/GenBank/DDBJ whole genome shotgun (WGS) entry which is preliminary data.</text>
</comment>
<gene>
    <name evidence="2" type="ORF">TRAPUB_5652</name>
</gene>
<evidence type="ECO:0000259" key="1">
    <source>
        <dbReference type="SMART" id="SM00382"/>
    </source>
</evidence>
<dbReference type="InterPro" id="IPR003959">
    <property type="entry name" value="ATPase_AAA_core"/>
</dbReference>
<dbReference type="Pfam" id="PF22942">
    <property type="entry name" value="DUF7025"/>
    <property type="match status" value="1"/>
</dbReference>
<dbReference type="PANTHER" id="PTHR46411:SF3">
    <property type="entry name" value="AAA+ ATPASE DOMAIN-CONTAINING PROTEIN"/>
    <property type="match status" value="1"/>
</dbReference>
<dbReference type="SMART" id="SM00382">
    <property type="entry name" value="AAA"/>
    <property type="match status" value="1"/>
</dbReference>
<dbReference type="GO" id="GO:0005524">
    <property type="term" value="F:ATP binding"/>
    <property type="evidence" value="ECO:0007669"/>
    <property type="project" value="InterPro"/>
</dbReference>
<dbReference type="Pfam" id="PF00004">
    <property type="entry name" value="AAA"/>
    <property type="match status" value="1"/>
</dbReference>
<dbReference type="Proteomes" id="UP000184267">
    <property type="component" value="Unassembled WGS sequence"/>
</dbReference>
<dbReference type="OrthoDB" id="10042665at2759"/>
<name>A0A1M2V7R3_TRAPU</name>
<dbReference type="OMA" id="FDWENKY"/>
<evidence type="ECO:0000313" key="2">
    <source>
        <dbReference type="EMBL" id="OJT03624.1"/>
    </source>
</evidence>
<feature type="domain" description="AAA+ ATPase" evidence="1">
    <location>
        <begin position="534"/>
        <end position="659"/>
    </location>
</feature>
<proteinExistence type="predicted"/>
<dbReference type="STRING" id="154538.A0A1M2V7R3"/>
<dbReference type="AlphaFoldDB" id="A0A1M2V7R3"/>